<dbReference type="Gene3D" id="3.30.420.40">
    <property type="match status" value="2"/>
</dbReference>
<dbReference type="Pfam" id="PF00012">
    <property type="entry name" value="HSP70"/>
    <property type="match status" value="1"/>
</dbReference>
<keyword evidence="5" id="KW-1185">Reference proteome</keyword>
<gene>
    <name evidence="4" type="ORF">MAR_026284</name>
</gene>
<keyword evidence="3" id="KW-0067">ATP-binding</keyword>
<dbReference type="EMBL" id="CP111019">
    <property type="protein sequence ID" value="WAR12104.1"/>
    <property type="molecule type" value="Genomic_DNA"/>
</dbReference>
<dbReference type="CDD" id="cd10229">
    <property type="entry name" value="ASKHA_NBD_HSP70_HSPA12"/>
    <property type="match status" value="1"/>
</dbReference>
<dbReference type="PANTHER" id="PTHR14187">
    <property type="entry name" value="ALPHA KINASE/ELONGATION FACTOR 2 KINASE"/>
    <property type="match status" value="1"/>
</dbReference>
<keyword evidence="2" id="KW-0547">Nucleotide-binding</keyword>
<organism evidence="4 5">
    <name type="scientific">Mya arenaria</name>
    <name type="common">Soft-shell clam</name>
    <dbReference type="NCBI Taxonomy" id="6604"/>
    <lineage>
        <taxon>Eukaryota</taxon>
        <taxon>Metazoa</taxon>
        <taxon>Spiralia</taxon>
        <taxon>Lophotrochozoa</taxon>
        <taxon>Mollusca</taxon>
        <taxon>Bivalvia</taxon>
        <taxon>Autobranchia</taxon>
        <taxon>Heteroconchia</taxon>
        <taxon>Euheterodonta</taxon>
        <taxon>Imparidentia</taxon>
        <taxon>Neoheterodontei</taxon>
        <taxon>Myida</taxon>
        <taxon>Myoidea</taxon>
        <taxon>Myidae</taxon>
        <taxon>Mya</taxon>
    </lineage>
</organism>
<dbReference type="PANTHER" id="PTHR14187:SF5">
    <property type="entry name" value="HEAT SHOCK 70 KDA PROTEIN 12A"/>
    <property type="match status" value="1"/>
</dbReference>
<evidence type="ECO:0000313" key="4">
    <source>
        <dbReference type="EMBL" id="WAR12104.1"/>
    </source>
</evidence>
<reference evidence="4" key="1">
    <citation type="submission" date="2022-11" db="EMBL/GenBank/DDBJ databases">
        <title>Centuries of genome instability and evolution in soft-shell clam transmissible cancer (bioRxiv).</title>
        <authorList>
            <person name="Hart S.F.M."/>
            <person name="Yonemitsu M.A."/>
            <person name="Giersch R.M."/>
            <person name="Beal B.F."/>
            <person name="Arriagada G."/>
            <person name="Davis B.W."/>
            <person name="Ostrander E.A."/>
            <person name="Goff S.P."/>
            <person name="Metzger M.J."/>
        </authorList>
    </citation>
    <scope>NUCLEOTIDE SEQUENCE</scope>
    <source>
        <strain evidence="4">MELC-2E11</strain>
        <tissue evidence="4">Siphon/mantle</tissue>
    </source>
</reference>
<evidence type="ECO:0000256" key="2">
    <source>
        <dbReference type="ARBA" id="ARBA00022741"/>
    </source>
</evidence>
<name>A0ABY7ESM1_MYAAR</name>
<dbReference type="InterPro" id="IPR043129">
    <property type="entry name" value="ATPase_NBD"/>
</dbReference>
<proteinExistence type="inferred from homology"/>
<protein>
    <submittedName>
        <fullName evidence="4">HS12A-like protein</fullName>
    </submittedName>
</protein>
<evidence type="ECO:0000313" key="5">
    <source>
        <dbReference type="Proteomes" id="UP001164746"/>
    </source>
</evidence>
<dbReference type="Proteomes" id="UP001164746">
    <property type="component" value="Chromosome 8"/>
</dbReference>
<evidence type="ECO:0000256" key="1">
    <source>
        <dbReference type="ARBA" id="ARBA00007381"/>
    </source>
</evidence>
<evidence type="ECO:0000256" key="3">
    <source>
        <dbReference type="ARBA" id="ARBA00022840"/>
    </source>
</evidence>
<dbReference type="InterPro" id="IPR013126">
    <property type="entry name" value="Hsp_70_fam"/>
</dbReference>
<accession>A0ABY7ESM1</accession>
<sequence length="632" mass="70803">MAVYLGRGISHFGTTQAGQPLKKLGMATAKVADSSRKLLKDAFPTPAKPEKEHLIVAAIDFGTTFTGYAFSMKKPFEDPISCSIFETEGLRSEKGPSCVLLNPDETFNAFGYEAERNYEELCDTKTDGYYFFKRFKMSLYKTKKLSRETKIKDLNGKELPAIDVFSKVIKHISEDLYQKLGKKTTGVSPDDVLWVITIPAIWSDAAKQFMREAANKAEIEDEHLKLILEPEAASLFCNMQKSCKIVKVDDTVAMEPFPVGQKYIVADLGGGTADLAVHEILEDRNLREIARSDGDAYGGILVDEAFQEFISDFFERNVVQHLLETKPEEYIDILKSFEVKKRAFQSNTPSIVLKMPFAFKDAFEDCEVSYDDAIREANEKYAGKAEYMRNGKLKLSADIMKGFFDKAVDGVVKFIQQMRSNDELGMINTVLMVGGFSESKYVQERIENEIPGVRLVIPTDPSLAVLKGAVLYGKNPRAITERIARFSYGFSVAKPFEEGIDPEELKIIRNGREYCNDAFKKLITRGEILKRGDAFGDIIGHMVDADNLFALMLSSLLPVVSKVYKSTKEDPMYTTEEEECEEIGNLIIPSPPTGWPPVSALVHGIIVGESELHSFACDVKSMKIYEAKFDCL</sequence>
<dbReference type="SUPFAM" id="SSF53067">
    <property type="entry name" value="Actin-like ATPase domain"/>
    <property type="match status" value="2"/>
</dbReference>
<comment type="similarity">
    <text evidence="1">Belongs to the heat shock protein 70 family.</text>
</comment>